<protein>
    <submittedName>
        <fullName evidence="2">Uncharacterized protein</fullName>
    </submittedName>
</protein>
<comment type="caution">
    <text evidence="2">The sequence shown here is derived from an EMBL/GenBank/DDBJ whole genome shotgun (WGS) entry which is preliminary data.</text>
</comment>
<gene>
    <name evidence="2" type="ORF">SAMN05444001_103135</name>
</gene>
<keyword evidence="3" id="KW-1185">Reference proteome</keyword>
<evidence type="ECO:0000256" key="1">
    <source>
        <dbReference type="SAM" id="Coils"/>
    </source>
</evidence>
<dbReference type="EMBL" id="FNVS01000003">
    <property type="protein sequence ID" value="SEF61337.1"/>
    <property type="molecule type" value="Genomic_DNA"/>
</dbReference>
<proteinExistence type="predicted"/>
<dbReference type="Proteomes" id="UP000236725">
    <property type="component" value="Unassembled WGS sequence"/>
</dbReference>
<sequence length="223" mass="25961">MDIFSSWNFVLWGASCLVVLVVAVSAYALGNYVGCNKGRIRLIKDKSKRNNALANLYRKERHNYILQIDALRKELSQLTIESELYVQREAEIATFEQKLREYDRALCMLSSDTPDTFASNIVPLLVQLKSDPVRTNLSKAEWNELLTVSDLLFNLYLTKLKDKFSITRHEQEICCLIKWNFSRKDQLAVFNNTAEALAKSKNRLKKRLQLDEKVDIDQYIRLY</sequence>
<keyword evidence="1" id="KW-0175">Coiled coil</keyword>
<feature type="coiled-coil region" evidence="1">
    <location>
        <begin position="54"/>
        <end position="105"/>
    </location>
</feature>
<evidence type="ECO:0000313" key="3">
    <source>
        <dbReference type="Proteomes" id="UP000236725"/>
    </source>
</evidence>
<reference evidence="2 3" key="1">
    <citation type="submission" date="2016-10" db="EMBL/GenBank/DDBJ databases">
        <authorList>
            <person name="Varghese N."/>
            <person name="Submissions S."/>
        </authorList>
    </citation>
    <scope>NUCLEOTIDE SEQUENCE [LARGE SCALE GENOMIC DNA]</scope>
    <source>
        <strain evidence="2 3">DSM 29073</strain>
    </source>
</reference>
<dbReference type="AlphaFoldDB" id="A0A8G2BUT6"/>
<evidence type="ECO:0000313" key="2">
    <source>
        <dbReference type="EMBL" id="SEF61337.1"/>
    </source>
</evidence>
<dbReference type="RefSeq" id="WP_103982618.1">
    <property type="nucleotide sequence ID" value="NZ_FNVS01000003.1"/>
</dbReference>
<name>A0A8G2BUT6_9BACT</name>
<organism evidence="2 3">
    <name type="scientific">Parabacteroides chinchillae</name>
    <dbReference type="NCBI Taxonomy" id="871327"/>
    <lineage>
        <taxon>Bacteria</taxon>
        <taxon>Pseudomonadati</taxon>
        <taxon>Bacteroidota</taxon>
        <taxon>Bacteroidia</taxon>
        <taxon>Bacteroidales</taxon>
        <taxon>Tannerellaceae</taxon>
        <taxon>Parabacteroides</taxon>
    </lineage>
</organism>
<accession>A0A8G2BUT6</accession>